<feature type="compositionally biased region" description="Polar residues" evidence="2">
    <location>
        <begin position="164"/>
        <end position="192"/>
    </location>
</feature>
<evidence type="ECO:0000256" key="1">
    <source>
        <dbReference type="ARBA" id="ARBA00023117"/>
    </source>
</evidence>
<feature type="region of interest" description="Disordered" evidence="2">
    <location>
        <begin position="786"/>
        <end position="990"/>
    </location>
</feature>
<sequence length="1027" mass="110100">MATSTMASEDGQVNGTSASYPVASSSSAASQSRKAIMLKGPSLTSKTYFVPLPNTLDQLVARAVELFPVPPGKVPYITLGTDERAIILEESYDFVRDRELLHFRWSAETPRRNLANRVRWNAPSDSTSATPFSFNLTTSPQNSSSETSVTSSVTSAGEALKPQAQASPSSKKDLASTTRANTIANRDPSTQFGEGVAARKAHVQRVLAEQQRKREEEHTADALGAAPILVDAEPETMPDADPEATAKAALELAEISSSSDDIPKIVALSQVDAASRASLKDVDMPIKEDHSSPIDIEAPSPADVVSSDAKLAPIAATVDLQSPPRKKHADAGGLDTPPSSGSRSSSPFHSSDRSLGSTRALDRGVCDDEPSSSPIPSPTRDVSSRYRNALSTVPVPELGKIPVLVSAGLEDKANHVVANELVTDAITTANEESETLSQMHQQDIELVAEESESPSKTASPTSPTSAKPAEGQSNDRELNRIYSFLSNLVSQLLSHKANWAFQRPMSVEFEQFSSRSSRSVDLFSIRDSLASRKYGSQHLGGRIAANAVVTDFEDDLTMLYTNARQFFGVRSTEAECVEHLEKFSRSFLNEWKRTQGSAAQTKAAAQLSSDAAARLSAFRSPGWRSEKRPTSLSYSPFAMLLTPGSATANAGAANLSGKRAAGINGPPHSLSLLRRPDFGFKRNTSYEGTLSAAAKRPAQPTMTTSEAFERALRAATATPQAQRVKPRQEVVAPFTTRSVIETDFIARTAHPQQQQHQQEAEVLPDAAAHTPTSAGTKRKFSQATLDVENEMSSSQESLPRTPSVSPPPSPSPTKRTRQVLTLKPSKSAARRINKKKAKQAAAAAAAAAAVELTEQKQREKKVTVSSGDLDEEQRVLELLAPSLPAAKRARTRVSNSPVVSEPSTPELPHSASGKGKGKKSKATPTAGSETTSTINPPLPATPSGRILRSRRTNKSTSNGDNFEAGVVTPPKTRPRSAMEGNGAKTTATTMDMVEDYQRVIETLDVNGFQMTGSKRRSSRQRRPVNLD</sequence>
<dbReference type="InterPro" id="IPR001487">
    <property type="entry name" value="Bromodomain"/>
</dbReference>
<feature type="compositionally biased region" description="Low complexity" evidence="2">
    <location>
        <begin position="17"/>
        <end position="26"/>
    </location>
</feature>
<protein>
    <recommendedName>
        <fullName evidence="3">Bromo domain-containing protein</fullName>
    </recommendedName>
</protein>
<evidence type="ECO:0000256" key="2">
    <source>
        <dbReference type="SAM" id="MobiDB-lite"/>
    </source>
</evidence>
<feature type="compositionally biased region" description="Low complexity" evidence="2">
    <location>
        <begin position="839"/>
        <end position="849"/>
    </location>
</feature>
<feature type="compositionally biased region" description="Polar residues" evidence="2">
    <location>
        <begin position="892"/>
        <end position="903"/>
    </location>
</feature>
<dbReference type="EMBL" id="HG529538">
    <property type="protein sequence ID" value="CDI52401.1"/>
    <property type="molecule type" value="Genomic_DNA"/>
</dbReference>
<dbReference type="AlphaFoldDB" id="A0A077R0J9"/>
<feature type="compositionally biased region" description="Basic and acidic residues" evidence="2">
    <location>
        <begin position="278"/>
        <end position="292"/>
    </location>
</feature>
<accession>A0A077R0J9</accession>
<feature type="compositionally biased region" description="Basic and acidic residues" evidence="2">
    <location>
        <begin position="853"/>
        <end position="862"/>
    </location>
</feature>
<feature type="region of interest" description="Disordered" evidence="2">
    <location>
        <begin position="1"/>
        <end position="26"/>
    </location>
</feature>
<feature type="compositionally biased region" description="Polar residues" evidence="2">
    <location>
        <begin position="923"/>
        <end position="935"/>
    </location>
</feature>
<dbReference type="GO" id="GO:0006325">
    <property type="term" value="P:chromatin organization"/>
    <property type="evidence" value="ECO:0007669"/>
    <property type="project" value="UniProtKB-ARBA"/>
</dbReference>
<feature type="compositionally biased region" description="Basic residues" evidence="2">
    <location>
        <begin position="1013"/>
        <end position="1027"/>
    </location>
</feature>
<feature type="domain" description="Bromo" evidence="3">
    <location>
        <begin position="486"/>
        <end position="577"/>
    </location>
</feature>
<feature type="region of interest" description="Disordered" evidence="2">
    <location>
        <begin position="274"/>
        <end position="385"/>
    </location>
</feature>
<feature type="region of interest" description="Disordered" evidence="2">
    <location>
        <begin position="447"/>
        <end position="474"/>
    </location>
</feature>
<reference evidence="4" key="1">
    <citation type="journal article" date="2014" name="Genome Biol. Evol.">
        <title>Gene Loss Rather Than Gene Gain Is Associated with a Host Jump from Monocots to Dicots in the Smut Fungus Melanopsichium pennsylvanicum.</title>
        <authorList>
            <person name="Sharma R."/>
            <person name="Mishra B."/>
            <person name="Runge F."/>
            <person name="Thines M."/>
        </authorList>
    </citation>
    <scope>NUCLEOTIDE SEQUENCE</scope>
    <source>
        <strain evidence="4">4</strain>
    </source>
</reference>
<feature type="compositionally biased region" description="Polar residues" evidence="2">
    <location>
        <begin position="1"/>
        <end position="16"/>
    </location>
</feature>
<dbReference type="SUPFAM" id="SSF47370">
    <property type="entry name" value="Bromodomain"/>
    <property type="match status" value="1"/>
</dbReference>
<feature type="compositionally biased region" description="Low complexity" evidence="2">
    <location>
        <begin position="454"/>
        <end position="470"/>
    </location>
</feature>
<feature type="compositionally biased region" description="Basic residues" evidence="2">
    <location>
        <begin position="828"/>
        <end position="838"/>
    </location>
</feature>
<feature type="region of interest" description="Disordered" evidence="2">
    <location>
        <begin position="121"/>
        <end position="196"/>
    </location>
</feature>
<feature type="compositionally biased region" description="Polar residues" evidence="2">
    <location>
        <begin position="123"/>
        <end position="136"/>
    </location>
</feature>
<name>A0A077R0J9_9BASI</name>
<feature type="compositionally biased region" description="Low complexity" evidence="2">
    <location>
        <begin position="337"/>
        <end position="349"/>
    </location>
</feature>
<keyword evidence="1" id="KW-0103">Bromodomain</keyword>
<feature type="compositionally biased region" description="Low complexity" evidence="2">
    <location>
        <begin position="137"/>
        <end position="155"/>
    </location>
</feature>
<proteinExistence type="predicted"/>
<evidence type="ECO:0000313" key="4">
    <source>
        <dbReference type="EMBL" id="CDI52401.1"/>
    </source>
</evidence>
<dbReference type="Gene3D" id="1.20.920.10">
    <property type="entry name" value="Bromodomain-like"/>
    <property type="match status" value="1"/>
</dbReference>
<organism evidence="4">
    <name type="scientific">Melanopsichium pennsylvanicum 4</name>
    <dbReference type="NCBI Taxonomy" id="1398559"/>
    <lineage>
        <taxon>Eukaryota</taxon>
        <taxon>Fungi</taxon>
        <taxon>Dikarya</taxon>
        <taxon>Basidiomycota</taxon>
        <taxon>Ustilaginomycotina</taxon>
        <taxon>Ustilaginomycetes</taxon>
        <taxon>Ustilaginales</taxon>
        <taxon>Ustilaginaceae</taxon>
        <taxon>Melanopsichium</taxon>
    </lineage>
</organism>
<feature type="region of interest" description="Disordered" evidence="2">
    <location>
        <begin position="1004"/>
        <end position="1027"/>
    </location>
</feature>
<dbReference type="Pfam" id="PF00439">
    <property type="entry name" value="Bromodomain"/>
    <property type="match status" value="1"/>
</dbReference>
<dbReference type="InterPro" id="IPR036427">
    <property type="entry name" value="Bromodomain-like_sf"/>
</dbReference>
<evidence type="ECO:0000259" key="3">
    <source>
        <dbReference type="Pfam" id="PF00439"/>
    </source>
</evidence>